<dbReference type="AlphaFoldDB" id="A0A6A8MC87"/>
<reference evidence="9" key="1">
    <citation type="submission" date="2019-09" db="EMBL/GenBank/DDBJ databases">
        <title>In-depth cultivation of the pig gut microbiome towards novel bacterial diversity and tailored functional studies.</title>
        <authorList>
            <person name="Wylensek D."/>
            <person name="Hitch T.C.A."/>
            <person name="Clavel T."/>
        </authorList>
    </citation>
    <scope>NUCLEOTIDE SEQUENCE</scope>
    <source>
        <strain evidence="9">RF-744-FAT-WT-3</strain>
    </source>
</reference>
<feature type="transmembrane region" description="Helical" evidence="7">
    <location>
        <begin position="238"/>
        <end position="261"/>
    </location>
</feature>
<organism evidence="9">
    <name type="scientific">Baileyella intestinalis</name>
    <dbReference type="NCBI Taxonomy" id="2606709"/>
    <lineage>
        <taxon>Bacteria</taxon>
        <taxon>Bacillati</taxon>
        <taxon>Bacillota</taxon>
        <taxon>Clostridia</taxon>
        <taxon>Peptostreptococcales</taxon>
        <taxon>Anaerovoracaceae</taxon>
        <taxon>Baileyella</taxon>
    </lineage>
</organism>
<proteinExistence type="inferred from homology"/>
<dbReference type="GO" id="GO:0015744">
    <property type="term" value="P:succinate transport"/>
    <property type="evidence" value="ECO:0007669"/>
    <property type="project" value="TreeGrafter"/>
</dbReference>
<accession>A0A6A8MC87</accession>
<dbReference type="EMBL" id="VUNB01000004">
    <property type="protein sequence ID" value="MST68986.1"/>
    <property type="molecule type" value="Genomic_DNA"/>
</dbReference>
<comment type="subcellular location">
    <subcellularLocation>
        <location evidence="1">Cell membrane</location>
        <topology evidence="1">Multi-pass membrane protein</topology>
    </subcellularLocation>
</comment>
<sequence>MIRNINNSLLIKDRDDENRLLHIILDVGEALMGYGAEVSRVEDTMSRIAKAYGAVEVDVMAITASIMLTVRFKGGHECTQTRRMKSVAGNDFTKFDAINTLSRAVCRNPVPLNQLDQRVTAIIKAKNNWVADLAGYLLVGAGFGVFFGGNLWDVILSTIGGLIIFTCQIYLAPFCMNTIVFNLIASLITGFCIYPTAVFLPAANPDVVLISDIMLLIPGLAMTNAVRDIILGDTIAGLMRLIETFLWATALAIGFLAIMVLL</sequence>
<dbReference type="GO" id="GO:0005886">
    <property type="term" value="C:plasma membrane"/>
    <property type="evidence" value="ECO:0007669"/>
    <property type="project" value="UniProtKB-SubCell"/>
</dbReference>
<feature type="transmembrane region" description="Helical" evidence="7">
    <location>
        <begin position="154"/>
        <end position="172"/>
    </location>
</feature>
<dbReference type="Pfam" id="PF06738">
    <property type="entry name" value="ThrE"/>
    <property type="match status" value="1"/>
</dbReference>
<evidence type="ECO:0000256" key="7">
    <source>
        <dbReference type="SAM" id="Phobius"/>
    </source>
</evidence>
<keyword evidence="2" id="KW-1003">Cell membrane</keyword>
<evidence type="ECO:0000256" key="1">
    <source>
        <dbReference type="ARBA" id="ARBA00004651"/>
    </source>
</evidence>
<dbReference type="GO" id="GO:0022857">
    <property type="term" value="F:transmembrane transporter activity"/>
    <property type="evidence" value="ECO:0007669"/>
    <property type="project" value="InterPro"/>
</dbReference>
<evidence type="ECO:0000256" key="3">
    <source>
        <dbReference type="ARBA" id="ARBA00022692"/>
    </source>
</evidence>
<evidence type="ECO:0000259" key="8">
    <source>
        <dbReference type="Pfam" id="PF06738"/>
    </source>
</evidence>
<dbReference type="InterPro" id="IPR050539">
    <property type="entry name" value="ThrE_Dicarb/AminoAcid_Exp"/>
</dbReference>
<evidence type="ECO:0000256" key="5">
    <source>
        <dbReference type="ARBA" id="ARBA00023136"/>
    </source>
</evidence>
<dbReference type="RefSeq" id="WP_154572462.1">
    <property type="nucleotide sequence ID" value="NZ_VUNB01000004.1"/>
</dbReference>
<keyword evidence="5 7" id="KW-0472">Membrane</keyword>
<dbReference type="PANTHER" id="PTHR34390">
    <property type="entry name" value="UPF0442 PROTEIN YJJB-RELATED"/>
    <property type="match status" value="1"/>
</dbReference>
<name>A0A6A8MC87_9FIRM</name>
<feature type="domain" description="Threonine/serine exporter-like N-terminal" evidence="8">
    <location>
        <begin position="23"/>
        <end position="261"/>
    </location>
</feature>
<dbReference type="PANTHER" id="PTHR34390:SF2">
    <property type="entry name" value="SUCCINATE TRANSPORTER SUBUNIT YJJP-RELATED"/>
    <property type="match status" value="1"/>
</dbReference>
<feature type="transmembrane region" description="Helical" evidence="7">
    <location>
        <begin position="129"/>
        <end position="148"/>
    </location>
</feature>
<keyword evidence="4 7" id="KW-1133">Transmembrane helix</keyword>
<evidence type="ECO:0000256" key="4">
    <source>
        <dbReference type="ARBA" id="ARBA00022989"/>
    </source>
</evidence>
<feature type="transmembrane region" description="Helical" evidence="7">
    <location>
        <begin position="207"/>
        <end position="226"/>
    </location>
</feature>
<protein>
    <submittedName>
        <fullName evidence="9">Threonine/serine exporter family protein</fullName>
    </submittedName>
</protein>
<evidence type="ECO:0000313" key="9">
    <source>
        <dbReference type="EMBL" id="MST68986.1"/>
    </source>
</evidence>
<feature type="transmembrane region" description="Helical" evidence="7">
    <location>
        <begin position="179"/>
        <end position="201"/>
    </location>
</feature>
<comment type="similarity">
    <text evidence="6">Belongs to the ThrE exporter (TC 2.A.79) family.</text>
</comment>
<comment type="caution">
    <text evidence="9">The sequence shown here is derived from an EMBL/GenBank/DDBJ whole genome shotgun (WGS) entry which is preliminary data.</text>
</comment>
<keyword evidence="3 7" id="KW-0812">Transmembrane</keyword>
<dbReference type="InterPro" id="IPR010619">
    <property type="entry name" value="ThrE-like_N"/>
</dbReference>
<evidence type="ECO:0000256" key="6">
    <source>
        <dbReference type="ARBA" id="ARBA00034125"/>
    </source>
</evidence>
<evidence type="ECO:0000256" key="2">
    <source>
        <dbReference type="ARBA" id="ARBA00022475"/>
    </source>
</evidence>
<gene>
    <name evidence="9" type="ORF">FYJ66_05200</name>
</gene>